<dbReference type="InterPro" id="IPR012837">
    <property type="entry name" value="NrdG"/>
</dbReference>
<dbReference type="SFLD" id="SFLDG01066">
    <property type="entry name" value="organic_radical-activating_enz"/>
    <property type="match status" value="1"/>
</dbReference>
<evidence type="ECO:0000313" key="8">
    <source>
        <dbReference type="Proteomes" id="UP001207742"/>
    </source>
</evidence>
<proteinExistence type="predicted"/>
<dbReference type="Pfam" id="PF13353">
    <property type="entry name" value="Fer4_12"/>
    <property type="match status" value="1"/>
</dbReference>
<evidence type="ECO:0000256" key="3">
    <source>
        <dbReference type="ARBA" id="ARBA00022691"/>
    </source>
</evidence>
<gene>
    <name evidence="7" type="ORF">OL497_20600</name>
</gene>
<name>A0ABT3IQT1_9BACT</name>
<keyword evidence="4" id="KW-0479">Metal-binding</keyword>
<evidence type="ECO:0000256" key="6">
    <source>
        <dbReference type="ARBA" id="ARBA00023014"/>
    </source>
</evidence>
<dbReference type="InterPro" id="IPR007197">
    <property type="entry name" value="rSAM"/>
</dbReference>
<dbReference type="PANTHER" id="PTHR30352:SF2">
    <property type="entry name" value="ANAEROBIC RIBONUCLEOSIDE-TRIPHOSPHATE REDUCTASE-ACTIVATING PROTEIN"/>
    <property type="match status" value="1"/>
</dbReference>
<dbReference type="InterPro" id="IPR013785">
    <property type="entry name" value="Aldolase_TIM"/>
</dbReference>
<evidence type="ECO:0000256" key="1">
    <source>
        <dbReference type="ARBA" id="ARBA00001966"/>
    </source>
</evidence>
<keyword evidence="8" id="KW-1185">Reference proteome</keyword>
<keyword evidence="5" id="KW-0408">Iron</keyword>
<dbReference type="RefSeq" id="WP_264733130.1">
    <property type="nucleotide sequence ID" value="NZ_JAPDNR010000001.1"/>
</dbReference>
<dbReference type="SUPFAM" id="SSF102114">
    <property type="entry name" value="Radical SAM enzymes"/>
    <property type="match status" value="1"/>
</dbReference>
<reference evidence="7 8" key="1">
    <citation type="submission" date="2022-10" db="EMBL/GenBank/DDBJ databases">
        <title>Chitinophaga nivalis PC15 sp. nov., isolated from Pyeongchang county, South Korea.</title>
        <authorList>
            <person name="Trinh H.N."/>
        </authorList>
    </citation>
    <scope>NUCLEOTIDE SEQUENCE [LARGE SCALE GENOMIC DNA]</scope>
    <source>
        <strain evidence="7 8">PC14</strain>
    </source>
</reference>
<organism evidence="7 8">
    <name type="scientific">Chitinophaga nivalis</name>
    <dbReference type="NCBI Taxonomy" id="2991709"/>
    <lineage>
        <taxon>Bacteria</taxon>
        <taxon>Pseudomonadati</taxon>
        <taxon>Bacteroidota</taxon>
        <taxon>Chitinophagia</taxon>
        <taxon>Chitinophagales</taxon>
        <taxon>Chitinophagaceae</taxon>
        <taxon>Chitinophaga</taxon>
    </lineage>
</organism>
<dbReference type="InterPro" id="IPR058240">
    <property type="entry name" value="rSAM_sf"/>
</dbReference>
<dbReference type="PANTHER" id="PTHR30352">
    <property type="entry name" value="PYRUVATE FORMATE-LYASE-ACTIVATING ENZYME"/>
    <property type="match status" value="1"/>
</dbReference>
<keyword evidence="3" id="KW-0949">S-adenosyl-L-methionine</keyword>
<comment type="caution">
    <text evidence="7">The sequence shown here is derived from an EMBL/GenBank/DDBJ whole genome shotgun (WGS) entry which is preliminary data.</text>
</comment>
<dbReference type="EMBL" id="JAPDNS010000002">
    <property type="protein sequence ID" value="MCW3486314.1"/>
    <property type="molecule type" value="Genomic_DNA"/>
</dbReference>
<accession>A0ABT3IQT1</accession>
<dbReference type="SFLD" id="SFLDF00299">
    <property type="entry name" value="anaerobic_ribonucleoside-triph"/>
    <property type="match status" value="1"/>
</dbReference>
<protein>
    <submittedName>
        <fullName evidence="7">Radical SAM protein</fullName>
    </submittedName>
</protein>
<sequence>MPVLYIHDFIPSTAAEGPGQRACLWVQGCSVRCPGCMVPHTWDQRKGKATDTHTLAQTILAVPGIEGLTVLGGEPLDQAAALLPLLQTVKAVGLSLMLFSGYTKAQLQAEGCPDKQAIMDLCDIFVDGPYVQALTDFSRPWVGSSNQQIYFQTPTYQHLENKLSDIQNKVEIRIDENGGVKINGMLPAEKFRLLRQLAADLGKQEI</sequence>
<dbReference type="SFLD" id="SFLDG01063">
    <property type="entry name" value="activating_enzymes__group_1"/>
    <property type="match status" value="1"/>
</dbReference>
<evidence type="ECO:0000313" key="7">
    <source>
        <dbReference type="EMBL" id="MCW3486314.1"/>
    </source>
</evidence>
<dbReference type="SFLD" id="SFLDS00029">
    <property type="entry name" value="Radical_SAM"/>
    <property type="match status" value="1"/>
</dbReference>
<dbReference type="InterPro" id="IPR034457">
    <property type="entry name" value="Organic_radical-activating"/>
</dbReference>
<evidence type="ECO:0000256" key="4">
    <source>
        <dbReference type="ARBA" id="ARBA00022723"/>
    </source>
</evidence>
<dbReference type="Gene3D" id="3.20.20.70">
    <property type="entry name" value="Aldolase class I"/>
    <property type="match status" value="1"/>
</dbReference>
<keyword evidence="6" id="KW-0411">Iron-sulfur</keyword>
<evidence type="ECO:0000256" key="2">
    <source>
        <dbReference type="ARBA" id="ARBA00022485"/>
    </source>
</evidence>
<dbReference type="Proteomes" id="UP001207742">
    <property type="component" value="Unassembled WGS sequence"/>
</dbReference>
<keyword evidence="2" id="KW-0004">4Fe-4S</keyword>
<comment type="cofactor">
    <cofactor evidence="1">
        <name>[4Fe-4S] cluster</name>
        <dbReference type="ChEBI" id="CHEBI:49883"/>
    </cofactor>
</comment>
<evidence type="ECO:0000256" key="5">
    <source>
        <dbReference type="ARBA" id="ARBA00023004"/>
    </source>
</evidence>